<feature type="region of interest" description="Disordered" evidence="1">
    <location>
        <begin position="63"/>
        <end position="85"/>
    </location>
</feature>
<dbReference type="VEuPathDB" id="CryptoDB:Vbra_21996"/>
<keyword evidence="3" id="KW-1185">Reference proteome</keyword>
<feature type="compositionally biased region" description="Basic and acidic residues" evidence="1">
    <location>
        <begin position="224"/>
        <end position="238"/>
    </location>
</feature>
<feature type="compositionally biased region" description="Low complexity" evidence="1">
    <location>
        <begin position="306"/>
        <end position="325"/>
    </location>
</feature>
<feature type="compositionally biased region" description="Acidic residues" evidence="1">
    <location>
        <begin position="448"/>
        <end position="468"/>
    </location>
</feature>
<organism evidence="2 3">
    <name type="scientific">Vitrella brassicaformis (strain CCMP3155)</name>
    <dbReference type="NCBI Taxonomy" id="1169540"/>
    <lineage>
        <taxon>Eukaryota</taxon>
        <taxon>Sar</taxon>
        <taxon>Alveolata</taxon>
        <taxon>Colpodellida</taxon>
        <taxon>Vitrellaceae</taxon>
        <taxon>Vitrella</taxon>
    </lineage>
</organism>
<evidence type="ECO:0000256" key="1">
    <source>
        <dbReference type="SAM" id="MobiDB-lite"/>
    </source>
</evidence>
<feature type="region of interest" description="Disordered" evidence="1">
    <location>
        <begin position="224"/>
        <end position="281"/>
    </location>
</feature>
<dbReference type="Proteomes" id="UP000041254">
    <property type="component" value="Unassembled WGS sequence"/>
</dbReference>
<feature type="region of interest" description="Disordered" evidence="1">
    <location>
        <begin position="340"/>
        <end position="391"/>
    </location>
</feature>
<proteinExistence type="predicted"/>
<protein>
    <submittedName>
        <fullName evidence="2">Uncharacterized protein</fullName>
    </submittedName>
</protein>
<evidence type="ECO:0000313" key="3">
    <source>
        <dbReference type="Proteomes" id="UP000041254"/>
    </source>
</evidence>
<feature type="compositionally biased region" description="Basic and acidic residues" evidence="1">
    <location>
        <begin position="363"/>
        <end position="373"/>
    </location>
</feature>
<sequence>MAHRSSGGSCWLVPPRVIGGVRRSSQPRTEDSFAQRDTAMSVSVRSADAGTFPTLIDKAEEAPSVSLRTPDNISAVGESHPMPKRMSARARVTTNVTLHHPAESHTAQPSQEGPLPPLAMLDVVAHLSVHESERSTCLRKGCSGPPSAITSRIEQRRMRQETKLPPRSPCLYDVEEYVRGEEGKRQEKVFLTFRDPEVRQCSSLVPAETQSRSVRRAERVVGRKDERSHYVREGREMPEMLPASRMAVIPLQGDKSGSSQRRKDPSSTPLRPAFPRDMELLPPGTIIEVTAAPQHRASLPSPLVRGPPSDESASPSSTQASLSGGLLSPLSLHYVERRPIEPFGSPMSHGGRQRSPSLPPILERPDETVEEPRALSPPPAVHPRRDTSPIVPHVEASSPVRMVPPSAALNVPGGSWASERTPSFESAQGGEEAEMCPEAAEADAVGATEDDEWEDEEVIVEGEEGGTA</sequence>
<feature type="region of interest" description="Disordered" evidence="1">
    <location>
        <begin position="20"/>
        <end position="39"/>
    </location>
</feature>
<evidence type="ECO:0000313" key="2">
    <source>
        <dbReference type="EMBL" id="CEM23943.1"/>
    </source>
</evidence>
<dbReference type="AlphaFoldDB" id="A0A0G4G671"/>
<dbReference type="EMBL" id="CDMY01000573">
    <property type="protein sequence ID" value="CEM23943.1"/>
    <property type="molecule type" value="Genomic_DNA"/>
</dbReference>
<name>A0A0G4G671_VITBC</name>
<feature type="region of interest" description="Disordered" evidence="1">
    <location>
        <begin position="411"/>
        <end position="468"/>
    </location>
</feature>
<dbReference type="InParanoid" id="A0A0G4G671"/>
<gene>
    <name evidence="2" type="ORF">Vbra_21996</name>
</gene>
<reference evidence="2 3" key="1">
    <citation type="submission" date="2014-11" db="EMBL/GenBank/DDBJ databases">
        <authorList>
            <person name="Zhu J."/>
            <person name="Qi W."/>
            <person name="Song R."/>
        </authorList>
    </citation>
    <scope>NUCLEOTIDE SEQUENCE [LARGE SCALE GENOMIC DNA]</scope>
</reference>
<accession>A0A0G4G671</accession>
<feature type="region of interest" description="Disordered" evidence="1">
    <location>
        <begin position="297"/>
        <end position="325"/>
    </location>
</feature>